<evidence type="ECO:0000259" key="1">
    <source>
        <dbReference type="Pfam" id="PF13406"/>
    </source>
</evidence>
<dbReference type="InterPro" id="IPR043426">
    <property type="entry name" value="MltB-like"/>
</dbReference>
<dbReference type="InterPro" id="IPR023346">
    <property type="entry name" value="Lysozyme-like_dom_sf"/>
</dbReference>
<proteinExistence type="predicted"/>
<dbReference type="EMBL" id="DTEI01000043">
    <property type="protein sequence ID" value="HGU15451.1"/>
    <property type="molecule type" value="Genomic_DNA"/>
</dbReference>
<dbReference type="SUPFAM" id="SSF53955">
    <property type="entry name" value="Lysozyme-like"/>
    <property type="match status" value="1"/>
</dbReference>
<dbReference type="PANTHER" id="PTHR30163:SF9">
    <property type="entry name" value="MEMBRANE-BOUND LYTIC MUREIN TRANSGLYCOSYLASE B"/>
    <property type="match status" value="1"/>
</dbReference>
<dbReference type="Pfam" id="PF13406">
    <property type="entry name" value="SLT_2"/>
    <property type="match status" value="1"/>
</dbReference>
<dbReference type="CDD" id="cd13399">
    <property type="entry name" value="Slt35-like"/>
    <property type="match status" value="1"/>
</dbReference>
<accession>A0A7V4JPQ2</accession>
<dbReference type="PANTHER" id="PTHR30163">
    <property type="entry name" value="MEMBRANE-BOUND LYTIC MUREIN TRANSGLYCOSYLASE B"/>
    <property type="match status" value="1"/>
</dbReference>
<feature type="domain" description="Transglycosylase SLT" evidence="1">
    <location>
        <begin position="41"/>
        <end position="259"/>
    </location>
</feature>
<organism evidence="2">
    <name type="scientific">Thermodesulfobacterium geofontis</name>
    <dbReference type="NCBI Taxonomy" id="1295609"/>
    <lineage>
        <taxon>Bacteria</taxon>
        <taxon>Pseudomonadati</taxon>
        <taxon>Thermodesulfobacteriota</taxon>
        <taxon>Thermodesulfobacteria</taxon>
        <taxon>Thermodesulfobacteriales</taxon>
        <taxon>Thermodesulfobacteriaceae</taxon>
        <taxon>Thermodesulfobacterium</taxon>
    </lineage>
</organism>
<evidence type="ECO:0000313" key="2">
    <source>
        <dbReference type="EMBL" id="HGU15451.1"/>
    </source>
</evidence>
<dbReference type="GO" id="GO:0009253">
    <property type="term" value="P:peptidoglycan catabolic process"/>
    <property type="evidence" value="ECO:0007669"/>
    <property type="project" value="TreeGrafter"/>
</dbReference>
<dbReference type="GO" id="GO:0008933">
    <property type="term" value="F:peptidoglycan lytic transglycosylase activity"/>
    <property type="evidence" value="ECO:0007669"/>
    <property type="project" value="TreeGrafter"/>
</dbReference>
<comment type="caution">
    <text evidence="2">The sequence shown here is derived from an EMBL/GenBank/DDBJ whole genome shotgun (WGS) entry which is preliminary data.</text>
</comment>
<dbReference type="InterPro" id="IPR031304">
    <property type="entry name" value="SLT_2"/>
</dbReference>
<dbReference type="Gene3D" id="1.10.8.350">
    <property type="entry name" value="Bacterial muramidase"/>
    <property type="match status" value="1"/>
</dbReference>
<reference evidence="2" key="1">
    <citation type="journal article" date="2020" name="mSystems">
        <title>Genome- and Community-Level Interaction Insights into Carbon Utilization and Element Cycling Functions of Hydrothermarchaeota in Hydrothermal Sediment.</title>
        <authorList>
            <person name="Zhou Z."/>
            <person name="Liu Y."/>
            <person name="Xu W."/>
            <person name="Pan J."/>
            <person name="Luo Z.H."/>
            <person name="Li M."/>
        </authorList>
    </citation>
    <scope>NUCLEOTIDE SEQUENCE [LARGE SCALE GENOMIC DNA]</scope>
    <source>
        <strain evidence="2">SpSt-711</strain>
    </source>
</reference>
<protein>
    <submittedName>
        <fullName evidence="2">Lytic murein transglycosylase</fullName>
    </submittedName>
</protein>
<sequence length="286" mass="33558">MKIITFFLFLIFLIKPFKIYAGSDFLAPYIENLKIKVKEDLKNKVPEDYIENIFSSSQLTYLPNVMIKSLTWKEEALPYYQFLEKERIEKAKAFIEENKTFLEDIEFVFGVEKEIIVAIFLVETDLGRKTGNFPVINVFYSLALSGEKELFEKFINNSEISLNDENTKTKLEKRSNWGYKEFLYFIEIAYLNNWDPFSIKGSVFGAFGFPQFVPKSYLIYGYDWDKNGKVDLYSIDDALASIANYLKREGYKKEESLEYKKKIIMKYNISEPYANTVLAIAEKLKN</sequence>
<gene>
    <name evidence="2" type="ORF">ENU91_02155</name>
</gene>
<name>A0A7V4JPQ2_9BACT</name>
<dbReference type="AlphaFoldDB" id="A0A7V4JPQ2"/>